<evidence type="ECO:0000256" key="4">
    <source>
        <dbReference type="RuleBase" id="RU000659"/>
    </source>
</evidence>
<dbReference type="Gene3D" id="3.30.190.20">
    <property type="match status" value="1"/>
</dbReference>
<proteinExistence type="inferred from homology"/>
<dbReference type="InterPro" id="IPR028364">
    <property type="entry name" value="Ribosomal_uL1/biogenesis"/>
</dbReference>
<evidence type="ECO:0000256" key="2">
    <source>
        <dbReference type="ARBA" id="ARBA00022980"/>
    </source>
</evidence>
<gene>
    <name evidence="5" type="ORF">ARMOST_09696</name>
</gene>
<dbReference type="OrthoDB" id="1747252at2759"/>
<dbReference type="PANTHER" id="PTHR36427">
    <property type="entry name" value="54S RIBOSOMAL PROTEIN L1, MITOCHONDRIAL"/>
    <property type="match status" value="1"/>
</dbReference>
<evidence type="ECO:0000313" key="6">
    <source>
        <dbReference type="Proteomes" id="UP000219338"/>
    </source>
</evidence>
<dbReference type="InterPro" id="IPR023674">
    <property type="entry name" value="Ribosomal_uL1-like"/>
</dbReference>
<accession>A0A284RC74</accession>
<dbReference type="InterPro" id="IPR023673">
    <property type="entry name" value="Ribosomal_uL1_CS"/>
</dbReference>
<keyword evidence="3 4" id="KW-0687">Ribonucleoprotein</keyword>
<organism evidence="5 6">
    <name type="scientific">Armillaria ostoyae</name>
    <name type="common">Armillaria root rot fungus</name>
    <dbReference type="NCBI Taxonomy" id="47428"/>
    <lineage>
        <taxon>Eukaryota</taxon>
        <taxon>Fungi</taxon>
        <taxon>Dikarya</taxon>
        <taxon>Basidiomycota</taxon>
        <taxon>Agaricomycotina</taxon>
        <taxon>Agaricomycetes</taxon>
        <taxon>Agaricomycetidae</taxon>
        <taxon>Agaricales</taxon>
        <taxon>Marasmiineae</taxon>
        <taxon>Physalacriaceae</taxon>
        <taxon>Armillaria</taxon>
    </lineage>
</organism>
<sequence>MLALPSSVPCLRQSLPALLFSRSFHSTPNVAVSYRARKGLVSQIRTPSKRAMAAKIKRKAAAAAAKDTSTRLTLQDAVGVLKAISIPSPRASTVSLLVKTKLGTGVAVPRGRYKLPKEATNAAEDIVCVFAEGRQADDAKRAGAHIVGGIELIEGIVSNRIRATTFLCTTSLIKAITPRLGRVLGPKGLMPSERRGTVTDDVGGYIRKLVGTTEWKADKQGVIRLPIAKTDWTAEDVVKNFEHVMTSVKRATGNLSVKEGGKASVGSHSAPITKVMLSATQGPGVRISNF</sequence>
<dbReference type="SUPFAM" id="SSF56808">
    <property type="entry name" value="Ribosomal protein L1"/>
    <property type="match status" value="1"/>
</dbReference>
<evidence type="ECO:0000256" key="1">
    <source>
        <dbReference type="ARBA" id="ARBA00010531"/>
    </source>
</evidence>
<dbReference type="PROSITE" id="PS01199">
    <property type="entry name" value="RIBOSOMAL_L1"/>
    <property type="match status" value="1"/>
</dbReference>
<dbReference type="CDD" id="cd00403">
    <property type="entry name" value="Ribosomal_L1"/>
    <property type="match status" value="1"/>
</dbReference>
<dbReference type="OMA" id="KTHFKIW"/>
<dbReference type="GO" id="GO:0003735">
    <property type="term" value="F:structural constituent of ribosome"/>
    <property type="evidence" value="ECO:0007669"/>
    <property type="project" value="TreeGrafter"/>
</dbReference>
<name>A0A284RC74_ARMOS</name>
<dbReference type="EMBL" id="FUEG01000007">
    <property type="protein sequence ID" value="SJL06360.1"/>
    <property type="molecule type" value="Genomic_DNA"/>
</dbReference>
<keyword evidence="6" id="KW-1185">Reference proteome</keyword>
<dbReference type="AlphaFoldDB" id="A0A284RC74"/>
<protein>
    <recommendedName>
        <fullName evidence="4">Ribosomal protein</fullName>
    </recommendedName>
</protein>
<dbReference type="Proteomes" id="UP000219338">
    <property type="component" value="Unassembled WGS sequence"/>
</dbReference>
<dbReference type="Pfam" id="PF00687">
    <property type="entry name" value="Ribosomal_L1"/>
    <property type="match status" value="1"/>
</dbReference>
<dbReference type="InterPro" id="IPR016095">
    <property type="entry name" value="Ribosomal_uL1_3-a/b-sand"/>
</dbReference>
<reference evidence="6" key="1">
    <citation type="journal article" date="2017" name="Nat. Ecol. Evol.">
        <title>Genome expansion and lineage-specific genetic innovations in the forest pathogenic fungi Armillaria.</title>
        <authorList>
            <person name="Sipos G."/>
            <person name="Prasanna A.N."/>
            <person name="Walter M.C."/>
            <person name="O'Connor E."/>
            <person name="Balint B."/>
            <person name="Krizsan K."/>
            <person name="Kiss B."/>
            <person name="Hess J."/>
            <person name="Varga T."/>
            <person name="Slot J."/>
            <person name="Riley R."/>
            <person name="Boka B."/>
            <person name="Rigling D."/>
            <person name="Barry K."/>
            <person name="Lee J."/>
            <person name="Mihaltcheva S."/>
            <person name="LaButti K."/>
            <person name="Lipzen A."/>
            <person name="Waldron R."/>
            <person name="Moloney N.M."/>
            <person name="Sperisen C."/>
            <person name="Kredics L."/>
            <person name="Vagvoelgyi C."/>
            <person name="Patrignani A."/>
            <person name="Fitzpatrick D."/>
            <person name="Nagy I."/>
            <person name="Doyle S."/>
            <person name="Anderson J.B."/>
            <person name="Grigoriev I.V."/>
            <person name="Gueldener U."/>
            <person name="Muensterkoetter M."/>
            <person name="Nagy L.G."/>
        </authorList>
    </citation>
    <scope>NUCLEOTIDE SEQUENCE [LARGE SCALE GENOMIC DNA]</scope>
    <source>
        <strain evidence="6">C18/9</strain>
    </source>
</reference>
<evidence type="ECO:0000256" key="3">
    <source>
        <dbReference type="ARBA" id="ARBA00023274"/>
    </source>
</evidence>
<comment type="similarity">
    <text evidence="1 4">Belongs to the universal ribosomal protein uL1 family.</text>
</comment>
<keyword evidence="2 4" id="KW-0689">Ribosomal protein</keyword>
<evidence type="ECO:0000313" key="5">
    <source>
        <dbReference type="EMBL" id="SJL06360.1"/>
    </source>
</evidence>
<dbReference type="PANTHER" id="PTHR36427:SF3">
    <property type="entry name" value="LARGE RIBOSOMAL SUBUNIT PROTEIN UL1M"/>
    <property type="match status" value="1"/>
</dbReference>
<dbReference type="GO" id="GO:0005762">
    <property type="term" value="C:mitochondrial large ribosomal subunit"/>
    <property type="evidence" value="ECO:0007669"/>
    <property type="project" value="TreeGrafter"/>
</dbReference>
<dbReference type="Gene3D" id="3.40.50.790">
    <property type="match status" value="1"/>
</dbReference>
<dbReference type="STRING" id="47428.A0A284RC74"/>